<feature type="transmembrane region" description="Helical" evidence="1">
    <location>
        <begin position="144"/>
        <end position="169"/>
    </location>
</feature>
<keyword evidence="1" id="KW-0812">Transmembrane</keyword>
<reference evidence="3" key="2">
    <citation type="submission" date="2020-10" db="UniProtKB">
        <authorList>
            <consortium name="WormBaseParasite"/>
        </authorList>
    </citation>
    <scope>IDENTIFICATION</scope>
</reference>
<dbReference type="SUPFAM" id="SSF81321">
    <property type="entry name" value="Family A G protein-coupled receptor-like"/>
    <property type="match status" value="1"/>
</dbReference>
<keyword evidence="2" id="KW-1185">Reference proteome</keyword>
<evidence type="ECO:0000313" key="3">
    <source>
        <dbReference type="WBParaSite" id="Pan_g14155.t1"/>
    </source>
</evidence>
<proteinExistence type="predicted"/>
<dbReference type="PANTHER" id="PTHR23360:SF29">
    <property type="entry name" value="G_PROTEIN_RECEP_F1_2 DOMAIN-CONTAINING PROTEIN"/>
    <property type="match status" value="1"/>
</dbReference>
<accession>A0A7E4UXZ0</accession>
<feature type="transmembrane region" description="Helical" evidence="1">
    <location>
        <begin position="260"/>
        <end position="282"/>
    </location>
</feature>
<sequence>MAQVYFPVKVEDLEPIELDYLMYEINMYVSGVCMAFVCFNLLVLSTNKAFVQQYKILIALNITDAIMLISIFLEGVTRRALYANVMKTMMGKFVNSRECIEVWTVVQVYGDFSMPLIELTMGIERFAAVMFPSFYHNKCKQTSFALIVLSFAFAGAAIAIPAGISIIWPRPNVKYLCGRKAAFGTPFGIFDYAFNVVIITLALALNIATCFRAMKIRQSRMNMHKIKCYTGVAFMSMILISIPNLLSLIDATWFNMPNALIIPAPILACVNGASQFFINFAFNKEFRQCCYKMVTFGMFKGSAVVSVAKSTTIHVGGLTTSLTANKGSL</sequence>
<dbReference type="InterPro" id="IPR047130">
    <property type="entry name" value="7TM_GPCR_Srsx_nematod"/>
</dbReference>
<dbReference type="AlphaFoldDB" id="A0A7E4UXZ0"/>
<feature type="transmembrane region" description="Helical" evidence="1">
    <location>
        <begin position="56"/>
        <end position="73"/>
    </location>
</feature>
<dbReference type="PANTHER" id="PTHR23360">
    <property type="entry name" value="G-PROTEIN COUPLED RECEPTORS FAMILY 1 PROFILE DOMAIN-CONTAINING PROTEIN-RELATED"/>
    <property type="match status" value="1"/>
</dbReference>
<name>A0A7E4UXZ0_PANRE</name>
<reference evidence="2" key="1">
    <citation type="journal article" date="2013" name="Genetics">
        <title>The draft genome and transcriptome of Panagrellus redivivus are shaped by the harsh demands of a free-living lifestyle.</title>
        <authorList>
            <person name="Srinivasan J."/>
            <person name="Dillman A.R."/>
            <person name="Macchietto M.G."/>
            <person name="Heikkinen L."/>
            <person name="Lakso M."/>
            <person name="Fracchia K.M."/>
            <person name="Antoshechkin I."/>
            <person name="Mortazavi A."/>
            <person name="Wong G."/>
            <person name="Sternberg P.W."/>
        </authorList>
    </citation>
    <scope>NUCLEOTIDE SEQUENCE [LARGE SCALE GENOMIC DNA]</scope>
    <source>
        <strain evidence="2">MT8872</strain>
    </source>
</reference>
<dbReference type="Gene3D" id="1.20.1070.10">
    <property type="entry name" value="Rhodopsin 7-helix transmembrane proteins"/>
    <property type="match status" value="1"/>
</dbReference>
<dbReference type="WBParaSite" id="Pan_g14155.t1">
    <property type="protein sequence ID" value="Pan_g14155.t1"/>
    <property type="gene ID" value="Pan_g14155"/>
</dbReference>
<organism evidence="2 3">
    <name type="scientific">Panagrellus redivivus</name>
    <name type="common">Microworm</name>
    <dbReference type="NCBI Taxonomy" id="6233"/>
    <lineage>
        <taxon>Eukaryota</taxon>
        <taxon>Metazoa</taxon>
        <taxon>Ecdysozoa</taxon>
        <taxon>Nematoda</taxon>
        <taxon>Chromadorea</taxon>
        <taxon>Rhabditida</taxon>
        <taxon>Tylenchina</taxon>
        <taxon>Panagrolaimomorpha</taxon>
        <taxon>Panagrolaimoidea</taxon>
        <taxon>Panagrolaimidae</taxon>
        <taxon>Panagrellus</taxon>
    </lineage>
</organism>
<keyword evidence="1" id="KW-1133">Transmembrane helix</keyword>
<protein>
    <submittedName>
        <fullName evidence="3">G_PROTEIN_RECEP_F1_2 domain-containing protein</fullName>
    </submittedName>
</protein>
<keyword evidence="1" id="KW-0472">Membrane</keyword>
<dbReference type="Proteomes" id="UP000492821">
    <property type="component" value="Unassembled WGS sequence"/>
</dbReference>
<feature type="transmembrane region" description="Helical" evidence="1">
    <location>
        <begin position="189"/>
        <end position="211"/>
    </location>
</feature>
<feature type="transmembrane region" description="Helical" evidence="1">
    <location>
        <begin position="25"/>
        <end position="44"/>
    </location>
</feature>
<evidence type="ECO:0000256" key="1">
    <source>
        <dbReference type="SAM" id="Phobius"/>
    </source>
</evidence>
<feature type="transmembrane region" description="Helical" evidence="1">
    <location>
        <begin position="232"/>
        <end position="254"/>
    </location>
</feature>
<evidence type="ECO:0000313" key="2">
    <source>
        <dbReference type="Proteomes" id="UP000492821"/>
    </source>
</evidence>